<dbReference type="PANTHER" id="PTHR22683:SF1">
    <property type="entry name" value="TYPE VII SECRETION SYSTEM PROTEIN ESSC"/>
    <property type="match status" value="1"/>
</dbReference>
<feature type="compositionally biased region" description="Gly residues" evidence="4">
    <location>
        <begin position="1456"/>
        <end position="1465"/>
    </location>
</feature>
<name>A0A2M9CDF4_9CELL</name>
<evidence type="ECO:0000313" key="7">
    <source>
        <dbReference type="Proteomes" id="UP000231693"/>
    </source>
</evidence>
<dbReference type="Proteomes" id="UP000231693">
    <property type="component" value="Unassembled WGS sequence"/>
</dbReference>
<keyword evidence="7" id="KW-1185">Reference proteome</keyword>
<gene>
    <name evidence="6" type="ORF">CLV28_2441</name>
</gene>
<feature type="compositionally biased region" description="Low complexity" evidence="4">
    <location>
        <begin position="474"/>
        <end position="494"/>
    </location>
</feature>
<comment type="caution">
    <text evidence="6">The sequence shown here is derived from an EMBL/GenBank/DDBJ whole genome shotgun (WGS) entry which is preliminary data.</text>
</comment>
<evidence type="ECO:0000259" key="5">
    <source>
        <dbReference type="PROSITE" id="PS50901"/>
    </source>
</evidence>
<dbReference type="InterPro" id="IPR050206">
    <property type="entry name" value="FtsK/SpoIIIE/SftA"/>
</dbReference>
<dbReference type="InterPro" id="IPR003593">
    <property type="entry name" value="AAA+_ATPase"/>
</dbReference>
<feature type="binding site" evidence="3">
    <location>
        <begin position="566"/>
        <end position="573"/>
    </location>
    <ligand>
        <name>ATP</name>
        <dbReference type="ChEBI" id="CHEBI:30616"/>
    </ligand>
</feature>
<dbReference type="Pfam" id="PF01580">
    <property type="entry name" value="FtsK_SpoIIIE"/>
    <property type="match status" value="1"/>
</dbReference>
<feature type="domain" description="FtsK" evidence="5">
    <location>
        <begin position="548"/>
        <end position="732"/>
    </location>
</feature>
<dbReference type="SUPFAM" id="SSF52540">
    <property type="entry name" value="P-loop containing nucleoside triphosphate hydrolases"/>
    <property type="match status" value="1"/>
</dbReference>
<dbReference type="PANTHER" id="PTHR22683">
    <property type="entry name" value="SPORULATION PROTEIN RELATED"/>
    <property type="match status" value="1"/>
</dbReference>
<evidence type="ECO:0000256" key="4">
    <source>
        <dbReference type="SAM" id="MobiDB-lite"/>
    </source>
</evidence>
<feature type="compositionally biased region" description="Basic and acidic residues" evidence="4">
    <location>
        <begin position="1409"/>
        <end position="1445"/>
    </location>
</feature>
<dbReference type="RefSeq" id="WP_157802632.1">
    <property type="nucleotide sequence ID" value="NZ_BOOX01000007.1"/>
</dbReference>
<protein>
    <submittedName>
        <fullName evidence="6">S-DNA-T family DNA segregation ATPase FtsK/SpoIIIE</fullName>
    </submittedName>
</protein>
<sequence>MTLHAPSAGPSLRLTIHPDEDVLVVPGERVGDLRRRLAVLLVRPELVDAPLCAWAGGGDAVDLDDDHLTGVHPLVPGATLAVRGARPAAVPAQVLGAPAHLAATDGPGSGRLRPATVPGTAPRGRSRAARRGGVRVPRGARRVGRGGRRVPRLGRARWRPGRAVVLPGEPTRTVELRPPPVTASWTYASALVPAGDDARTPPTPAVSLVTTLVPAGGSLVLAVTLHQPMFLLLALLGPLAMLAPRALAAVRRRRDRRTALRPPAVAPPATSPRPADDLLRALVSLHVPTADAVPATGRPDLPEPLAHGLPDGVVAVVGGGARAGAAAIVAHLAATGHALDVVGAGASAWAWCRWLDARAHRAVPAAGAGRRALGPGPDAVPVVVVVDALGDAHALRAPALARVWSQRTAATCLVLVADDARAVPPWCRTVLPVGSLPQVDEDWCETFARTLAGCEHAGTGPRAARAALARAADVAHDGPAGPGRTTGRAAAGRTGADEADDPANARLPGAVALADLVHAPPAPDAAWVRGLWALERTSLATPIGQAAGGTVTIDLVRDGPHALVAGTTGSGKSELLRSLLLGLAVRHPPDRLAIVVVDFKGGTSLGRCATLPHVVGTVSDREPGTAARALDGLRAELGRRARLVADAGVTHVDDLPPGSVPRLLVVMDEFRAVADDLPQFLPGLLRVAAQGRSLGIHLVLATQRPAGAVTADIRANVPLRVALRVVDPVDSADVVDAPHAARIPPVPGRAVLRADDAPLVAFQCARADGARGPRADGVRRADVWAVDAPTEPGVACDLVALVHAAAQDLPAPRPLWAPALPDVVALDDLPREPRAGVTFALTDVPTEQRHGTATWDPADGMLAVLGPARTGRTGTLRAVVRGLLAAGVTVHVLGRPHEFADLGHPLLGTVCGADDPVRAGLVLRHVLDEHTARASAGPVLVIDDLTALAAALDGSTGRAGLLAEVLRRGVPVVLAGDPVPLARWTGRAAHRLVLRSGDRHDDVAAGVPAAFAGHARLPGRGVWLSPGSTPLECQAAHVAVRPDGDHIAVRPDGKPRATAPGRPGTALRIAALPRHVERESFPPLDEPPHEHAVLLGPGGDHAAPLRVATAGGLLVVGRPGSGRSAALATVALGLAELGLLAGVVSRDPLFARIGLPVLDPDRTSDDGRPPSGTAGTDEAVPDVVDLARASSRCVVVDDLDALAVQHLGLVARLAGLWLVAGATVTGALGAHRGPLADLRRRRTGVVLGPAERGVDEIFSAPVEHLLAPDAIAGRGAVVVRGRAERVQVARATTSVRQAGPIEPVEPVGPVETVEPVALVETIEPIASVGRVLHDGAQHETHDHDDGEDEQRHAPERVAGLQRADAQHDLEQLPRHDRCPADPEPTHEAARAGDQERGDGEREDDEADREPDRGLVRQEIDHHGTRADDEGERFDEHDAHDHTDGGRRRRARRAVVGNGGAVVGGHGETRYA</sequence>
<dbReference type="InterPro" id="IPR027417">
    <property type="entry name" value="P-loop_NTPase"/>
</dbReference>
<feature type="region of interest" description="Disordered" evidence="4">
    <location>
        <begin position="253"/>
        <end position="275"/>
    </location>
</feature>
<dbReference type="GO" id="GO:0005524">
    <property type="term" value="F:ATP binding"/>
    <property type="evidence" value="ECO:0007669"/>
    <property type="project" value="UniProtKB-UniRule"/>
</dbReference>
<feature type="compositionally biased region" description="Basic residues" evidence="4">
    <location>
        <begin position="124"/>
        <end position="147"/>
    </location>
</feature>
<evidence type="ECO:0000313" key="6">
    <source>
        <dbReference type="EMBL" id="PJJ69964.1"/>
    </source>
</evidence>
<accession>A0A2M9CDF4</accession>
<proteinExistence type="predicted"/>
<feature type="region of interest" description="Disordered" evidence="4">
    <location>
        <begin position="1158"/>
        <end position="1179"/>
    </location>
</feature>
<feature type="compositionally biased region" description="Basic and acidic residues" evidence="4">
    <location>
        <begin position="1159"/>
        <end position="1168"/>
    </location>
</feature>
<feature type="compositionally biased region" description="Basic and acidic residues" evidence="4">
    <location>
        <begin position="1370"/>
        <end position="1399"/>
    </location>
</feature>
<evidence type="ECO:0000256" key="2">
    <source>
        <dbReference type="ARBA" id="ARBA00022840"/>
    </source>
</evidence>
<dbReference type="EMBL" id="PGFE01000004">
    <property type="protein sequence ID" value="PJJ69964.1"/>
    <property type="molecule type" value="Genomic_DNA"/>
</dbReference>
<dbReference type="PROSITE" id="PS50901">
    <property type="entry name" value="FTSK"/>
    <property type="match status" value="1"/>
</dbReference>
<dbReference type="Gene3D" id="3.40.50.300">
    <property type="entry name" value="P-loop containing nucleotide triphosphate hydrolases"/>
    <property type="match status" value="2"/>
</dbReference>
<dbReference type="OrthoDB" id="9807790at2"/>
<evidence type="ECO:0000256" key="3">
    <source>
        <dbReference type="PROSITE-ProRule" id="PRU00289"/>
    </source>
</evidence>
<keyword evidence="1 3" id="KW-0547">Nucleotide-binding</keyword>
<reference evidence="6 7" key="1">
    <citation type="submission" date="2017-11" db="EMBL/GenBank/DDBJ databases">
        <title>Genomic Encyclopedia of Archaeal and Bacterial Type Strains, Phase II (KMG-II): From Individual Species to Whole Genera.</title>
        <authorList>
            <person name="Goeker M."/>
        </authorList>
    </citation>
    <scope>NUCLEOTIDE SEQUENCE [LARGE SCALE GENOMIC DNA]</scope>
    <source>
        <strain evidence="6 7">DSM 25478</strain>
    </source>
</reference>
<evidence type="ECO:0000256" key="1">
    <source>
        <dbReference type="ARBA" id="ARBA00022741"/>
    </source>
</evidence>
<keyword evidence="2 3" id="KW-0067">ATP-binding</keyword>
<dbReference type="CDD" id="cd01127">
    <property type="entry name" value="TrwB_TraG_TraD_VirD4"/>
    <property type="match status" value="1"/>
</dbReference>
<feature type="region of interest" description="Disordered" evidence="4">
    <location>
        <begin position="103"/>
        <end position="147"/>
    </location>
</feature>
<dbReference type="InterPro" id="IPR002543">
    <property type="entry name" value="FtsK_dom"/>
</dbReference>
<organism evidence="6 7">
    <name type="scientific">Sediminihabitans luteus</name>
    <dbReference type="NCBI Taxonomy" id="1138585"/>
    <lineage>
        <taxon>Bacteria</taxon>
        <taxon>Bacillati</taxon>
        <taxon>Actinomycetota</taxon>
        <taxon>Actinomycetes</taxon>
        <taxon>Micrococcales</taxon>
        <taxon>Cellulomonadaceae</taxon>
        <taxon>Sediminihabitans</taxon>
    </lineage>
</organism>
<feature type="region of interest" description="Disordered" evidence="4">
    <location>
        <begin position="474"/>
        <end position="503"/>
    </location>
</feature>
<dbReference type="SMART" id="SM00382">
    <property type="entry name" value="AAA"/>
    <property type="match status" value="3"/>
</dbReference>
<dbReference type="GO" id="GO:0003677">
    <property type="term" value="F:DNA binding"/>
    <property type="evidence" value="ECO:0007669"/>
    <property type="project" value="InterPro"/>
</dbReference>
<feature type="region of interest" description="Disordered" evidence="4">
    <location>
        <begin position="1370"/>
        <end position="1471"/>
    </location>
</feature>